<evidence type="ECO:0000256" key="9">
    <source>
        <dbReference type="ARBA" id="ARBA00023306"/>
    </source>
</evidence>
<feature type="compositionally biased region" description="Polar residues" evidence="11">
    <location>
        <begin position="308"/>
        <end position="320"/>
    </location>
</feature>
<feature type="active site" evidence="10">
    <location>
        <position position="245"/>
    </location>
</feature>
<evidence type="ECO:0000256" key="10">
    <source>
        <dbReference type="HAMAP-Rule" id="MF_01808"/>
    </source>
</evidence>
<feature type="active site" evidence="10">
    <location>
        <position position="271"/>
    </location>
</feature>
<evidence type="ECO:0000256" key="1">
    <source>
        <dbReference type="ARBA" id="ARBA00004496"/>
    </source>
</evidence>
<evidence type="ECO:0000259" key="13">
    <source>
        <dbReference type="PROSITE" id="PS51900"/>
    </source>
</evidence>
<dbReference type="PANTHER" id="PTHR30349:SF81">
    <property type="entry name" value="TYROSINE RECOMBINASE XERC"/>
    <property type="match status" value="1"/>
</dbReference>
<dbReference type="PANTHER" id="PTHR30349">
    <property type="entry name" value="PHAGE INTEGRASE-RELATED"/>
    <property type="match status" value="1"/>
</dbReference>
<evidence type="ECO:0000259" key="12">
    <source>
        <dbReference type="PROSITE" id="PS51898"/>
    </source>
</evidence>
<dbReference type="NCBIfam" id="NF001399">
    <property type="entry name" value="PRK00283.1"/>
    <property type="match status" value="1"/>
</dbReference>
<evidence type="ECO:0000256" key="11">
    <source>
        <dbReference type="SAM" id="MobiDB-lite"/>
    </source>
</evidence>
<reference evidence="14 15" key="1">
    <citation type="submission" date="2022-10" db="EMBL/GenBank/DDBJ databases">
        <title>Paenibacillus description and whole genome data of maize root bacterial community.</title>
        <authorList>
            <person name="Marton D."/>
            <person name="Farkas M."/>
            <person name="Cserhati M."/>
        </authorList>
    </citation>
    <scope>NUCLEOTIDE SEQUENCE [LARGE SCALE GENOMIC DNA]</scope>
    <source>
        <strain evidence="14 15">P96</strain>
    </source>
</reference>
<dbReference type="InterPro" id="IPR011932">
    <property type="entry name" value="Recomb_XerD"/>
</dbReference>
<evidence type="ECO:0000256" key="6">
    <source>
        <dbReference type="ARBA" id="ARBA00022908"/>
    </source>
</evidence>
<dbReference type="Pfam" id="PF02899">
    <property type="entry name" value="Phage_int_SAM_1"/>
    <property type="match status" value="1"/>
</dbReference>
<feature type="active site" evidence="10">
    <location>
        <position position="248"/>
    </location>
</feature>
<dbReference type="PROSITE" id="PS51898">
    <property type="entry name" value="TYR_RECOMBINASE"/>
    <property type="match status" value="1"/>
</dbReference>
<comment type="function">
    <text evidence="10">Site-specific tyrosine recombinase, which acts by catalyzing the cutting and rejoining of the recombining DNA molecules. The XerC-XerD complex is essential to convert dimers of the bacterial chromosome into monomers to permit their segregation at cell division. It also contributes to the segregational stability of plasmids.</text>
</comment>
<keyword evidence="15" id="KW-1185">Reference proteome</keyword>
<organism evidence="14 15">
    <name type="scientific">Paenibacillus zeirhizosphaerae</name>
    <dbReference type="NCBI Taxonomy" id="2987519"/>
    <lineage>
        <taxon>Bacteria</taxon>
        <taxon>Bacillati</taxon>
        <taxon>Bacillota</taxon>
        <taxon>Bacilli</taxon>
        <taxon>Bacillales</taxon>
        <taxon>Paenibacillaceae</taxon>
        <taxon>Paenibacillus</taxon>
    </lineage>
</organism>
<dbReference type="Proteomes" id="UP001241848">
    <property type="component" value="Unassembled WGS sequence"/>
</dbReference>
<keyword evidence="7 10" id="KW-0238">DNA-binding</keyword>
<dbReference type="Gene3D" id="1.10.443.10">
    <property type="entry name" value="Intergrase catalytic core"/>
    <property type="match status" value="1"/>
</dbReference>
<feature type="domain" description="Core-binding (CB)" evidence="13">
    <location>
        <begin position="1"/>
        <end position="85"/>
    </location>
</feature>
<dbReference type="HAMAP" id="MF_01808">
    <property type="entry name" value="Recomb_XerC_XerD"/>
    <property type="match status" value="1"/>
</dbReference>
<dbReference type="InterPro" id="IPR011010">
    <property type="entry name" value="DNA_brk_join_enz"/>
</dbReference>
<comment type="subunit">
    <text evidence="10">Forms a cyclic heterotetrameric complex composed of two molecules of XerC and two molecules of XerD.</text>
</comment>
<name>A0ABT9FPS5_9BACL</name>
<protein>
    <recommendedName>
        <fullName evidence="10">Tyrosine recombinase XerC</fullName>
    </recommendedName>
</protein>
<feature type="domain" description="Tyr recombinase" evidence="12">
    <location>
        <begin position="106"/>
        <end position="293"/>
    </location>
</feature>
<evidence type="ECO:0000256" key="5">
    <source>
        <dbReference type="ARBA" id="ARBA00022829"/>
    </source>
</evidence>
<keyword evidence="3 10" id="KW-0963">Cytoplasm</keyword>
<dbReference type="InterPro" id="IPR010998">
    <property type="entry name" value="Integrase_recombinase_N"/>
</dbReference>
<dbReference type="PROSITE" id="PS51900">
    <property type="entry name" value="CB"/>
    <property type="match status" value="1"/>
</dbReference>
<dbReference type="InterPro" id="IPR044068">
    <property type="entry name" value="CB"/>
</dbReference>
<keyword evidence="4 10" id="KW-0132">Cell division</keyword>
<dbReference type="InterPro" id="IPR002104">
    <property type="entry name" value="Integrase_catalytic"/>
</dbReference>
<evidence type="ECO:0000256" key="2">
    <source>
        <dbReference type="ARBA" id="ARBA00010450"/>
    </source>
</evidence>
<dbReference type="RefSeq" id="WP_305754333.1">
    <property type="nucleotide sequence ID" value="NZ_JAPCKK010000014.1"/>
</dbReference>
<sequence length="320" mass="36661">MKHYITPFIRYLEDEKGLSPSTLEAYRRDVEQFAEFMAGQQVTVPDDVKRTHLVIYTGHLQELNKAPATITRCMIAIRSFFHYLIREGEASQDPSLLLEMPKQEKKTPSILTHEEMDRLLEAPDTSTPAGMRDKAMLELLYAAGMRVSELVTLNVEDVRTDMRFVHCHGTGGKERVVPMSVQAAEWLKLYISEYREILLKPRSSTVQEEALFLNSSGKRLSRQGFWKLLKKYGTEARIRTDITPHTLRHSFAAHLLENGADFRSVQEMLGHSEVSAARLYLSSPKKSMKEVYENFHPRAGSRPPLEMTNLSQPRSDSNYD</sequence>
<comment type="caution">
    <text evidence="10">Lacks conserved residue(s) required for the propagation of feature annotation.</text>
</comment>
<dbReference type="Gene3D" id="1.10.150.130">
    <property type="match status" value="1"/>
</dbReference>
<keyword evidence="8 10" id="KW-0233">DNA recombination</keyword>
<evidence type="ECO:0000256" key="4">
    <source>
        <dbReference type="ARBA" id="ARBA00022618"/>
    </source>
</evidence>
<dbReference type="SUPFAM" id="SSF56349">
    <property type="entry name" value="DNA breaking-rejoining enzymes"/>
    <property type="match status" value="1"/>
</dbReference>
<evidence type="ECO:0000256" key="8">
    <source>
        <dbReference type="ARBA" id="ARBA00023172"/>
    </source>
</evidence>
<dbReference type="InterPro" id="IPR050090">
    <property type="entry name" value="Tyrosine_recombinase_XerCD"/>
</dbReference>
<evidence type="ECO:0000313" key="15">
    <source>
        <dbReference type="Proteomes" id="UP001241848"/>
    </source>
</evidence>
<evidence type="ECO:0000256" key="7">
    <source>
        <dbReference type="ARBA" id="ARBA00023125"/>
    </source>
</evidence>
<dbReference type="NCBIfam" id="TIGR02225">
    <property type="entry name" value="recomb_XerD"/>
    <property type="match status" value="1"/>
</dbReference>
<feature type="active site" description="O-(3'-phospho-DNA)-tyrosine intermediate" evidence="10">
    <location>
        <position position="280"/>
    </location>
</feature>
<keyword evidence="6 10" id="KW-0229">DNA integration</keyword>
<feature type="region of interest" description="Disordered" evidence="11">
    <location>
        <begin position="296"/>
        <end position="320"/>
    </location>
</feature>
<comment type="similarity">
    <text evidence="10">Belongs to the 'phage' integrase family. XerC subfamily.</text>
</comment>
<evidence type="ECO:0000313" key="14">
    <source>
        <dbReference type="EMBL" id="MDP4096709.1"/>
    </source>
</evidence>
<proteinExistence type="inferred from homology"/>
<feature type="active site" evidence="10">
    <location>
        <position position="146"/>
    </location>
</feature>
<comment type="caution">
    <text evidence="14">The sequence shown here is derived from an EMBL/GenBank/DDBJ whole genome shotgun (WGS) entry which is preliminary data.</text>
</comment>
<comment type="subcellular location">
    <subcellularLocation>
        <location evidence="1 10">Cytoplasm</location>
    </subcellularLocation>
</comment>
<dbReference type="InterPro" id="IPR023009">
    <property type="entry name" value="Tyrosine_recombinase_XerC/XerD"/>
</dbReference>
<dbReference type="InterPro" id="IPR004107">
    <property type="entry name" value="Integrase_SAM-like_N"/>
</dbReference>
<dbReference type="Pfam" id="PF00589">
    <property type="entry name" value="Phage_integrase"/>
    <property type="match status" value="1"/>
</dbReference>
<keyword evidence="9 10" id="KW-0131">Cell cycle</keyword>
<accession>A0ABT9FPS5</accession>
<comment type="similarity">
    <text evidence="2">Belongs to the 'phage' integrase family. XerD subfamily.</text>
</comment>
<gene>
    <name evidence="14" type="primary">xerD</name>
    <name evidence="10" type="synonym">xerC</name>
    <name evidence="14" type="ORF">OIN60_07985</name>
</gene>
<evidence type="ECO:0000256" key="3">
    <source>
        <dbReference type="ARBA" id="ARBA00022490"/>
    </source>
</evidence>
<dbReference type="EMBL" id="JAPCKK010000014">
    <property type="protein sequence ID" value="MDP4096709.1"/>
    <property type="molecule type" value="Genomic_DNA"/>
</dbReference>
<dbReference type="CDD" id="cd00798">
    <property type="entry name" value="INT_XerDC_C"/>
    <property type="match status" value="1"/>
</dbReference>
<keyword evidence="5 10" id="KW-0159">Chromosome partition</keyword>
<dbReference type="InterPro" id="IPR013762">
    <property type="entry name" value="Integrase-like_cat_sf"/>
</dbReference>